<evidence type="ECO:0000313" key="9">
    <source>
        <dbReference type="EMBL" id="KAK3393713.1"/>
    </source>
</evidence>
<dbReference type="GO" id="GO:0005975">
    <property type="term" value="P:carbohydrate metabolic process"/>
    <property type="evidence" value="ECO:0007669"/>
    <property type="project" value="InterPro"/>
</dbReference>
<gene>
    <name evidence="9" type="ORF">B0H63DRAFT_25420</name>
</gene>
<dbReference type="PANTHER" id="PTHR11122:SF13">
    <property type="entry name" value="GLUCOSE-6-PHOSPHATE 1-EPIMERASE"/>
    <property type="match status" value="1"/>
</dbReference>
<dbReference type="GO" id="GO:0047938">
    <property type="term" value="F:glucose-6-phosphate 1-epimerase activity"/>
    <property type="evidence" value="ECO:0007669"/>
    <property type="project" value="UniProtKB-UniRule"/>
</dbReference>
<comment type="caution">
    <text evidence="9">The sequence shown here is derived from an EMBL/GenBank/DDBJ whole genome shotgun (WGS) entry which is preliminary data.</text>
</comment>
<dbReference type="Gene3D" id="2.70.98.10">
    <property type="match status" value="1"/>
</dbReference>
<evidence type="ECO:0000256" key="5">
    <source>
        <dbReference type="PIRNR" id="PIRNR016020"/>
    </source>
</evidence>
<dbReference type="GO" id="GO:0005737">
    <property type="term" value="C:cytoplasm"/>
    <property type="evidence" value="ECO:0007669"/>
    <property type="project" value="TreeGrafter"/>
</dbReference>
<feature type="active site" evidence="6">
    <location>
        <position position="296"/>
    </location>
</feature>
<comment type="catalytic activity">
    <reaction evidence="1">
        <text>alpha-D-glucose 6-phosphate = beta-D-glucose 6-phosphate</text>
        <dbReference type="Rhea" id="RHEA:16249"/>
        <dbReference type="ChEBI" id="CHEBI:58225"/>
        <dbReference type="ChEBI" id="CHEBI:58247"/>
        <dbReference type="EC" id="5.1.3.15"/>
    </reaction>
</comment>
<name>A0AAE0U7D7_9PEZI</name>
<dbReference type="InterPro" id="IPR014718">
    <property type="entry name" value="GH-type_carb-bd"/>
</dbReference>
<feature type="binding site" evidence="7">
    <location>
        <position position="102"/>
    </location>
    <ligand>
        <name>substrate</name>
    </ligand>
</feature>
<feature type="active site" evidence="6">
    <location>
        <position position="190"/>
    </location>
</feature>
<feature type="binding site" evidence="7">
    <location>
        <position position="78"/>
    </location>
    <ligand>
        <name>substrate</name>
    </ligand>
</feature>
<comment type="similarity">
    <text evidence="2 5">Belongs to the glucose-6-phosphate 1-epimerase family.</text>
</comment>
<dbReference type="EMBL" id="JAULSW010000001">
    <property type="protein sequence ID" value="KAK3393713.1"/>
    <property type="molecule type" value="Genomic_DNA"/>
</dbReference>
<protein>
    <recommendedName>
        <fullName evidence="3 5">Glucose-6-phosphate 1-epimerase</fullName>
        <ecNumber evidence="3 5">5.1.3.15</ecNumber>
    </recommendedName>
</protein>
<feature type="binding site" evidence="7">
    <location>
        <position position="107"/>
    </location>
    <ligand>
        <name>substrate</name>
    </ligand>
</feature>
<evidence type="ECO:0000256" key="7">
    <source>
        <dbReference type="PIRSR" id="PIRSR016020-2"/>
    </source>
</evidence>
<evidence type="ECO:0000256" key="2">
    <source>
        <dbReference type="ARBA" id="ARBA00005866"/>
    </source>
</evidence>
<keyword evidence="10" id="KW-1185">Reference proteome</keyword>
<dbReference type="Proteomes" id="UP001285441">
    <property type="component" value="Unassembled WGS sequence"/>
</dbReference>
<evidence type="ECO:0000256" key="1">
    <source>
        <dbReference type="ARBA" id="ARBA00001096"/>
    </source>
</evidence>
<organism evidence="9 10">
    <name type="scientific">Podospora didyma</name>
    <dbReference type="NCBI Taxonomy" id="330526"/>
    <lineage>
        <taxon>Eukaryota</taxon>
        <taxon>Fungi</taxon>
        <taxon>Dikarya</taxon>
        <taxon>Ascomycota</taxon>
        <taxon>Pezizomycotina</taxon>
        <taxon>Sordariomycetes</taxon>
        <taxon>Sordariomycetidae</taxon>
        <taxon>Sordariales</taxon>
        <taxon>Podosporaceae</taxon>
        <taxon>Podospora</taxon>
    </lineage>
</organism>
<dbReference type="AlphaFoldDB" id="A0AAE0U7D7"/>
<evidence type="ECO:0000313" key="10">
    <source>
        <dbReference type="Proteomes" id="UP001285441"/>
    </source>
</evidence>
<evidence type="ECO:0000256" key="8">
    <source>
        <dbReference type="SAM" id="MobiDB-lite"/>
    </source>
</evidence>
<dbReference type="CDD" id="cd09020">
    <property type="entry name" value="D-hex-6-P-epi_like"/>
    <property type="match status" value="1"/>
</dbReference>
<dbReference type="InterPro" id="IPR025532">
    <property type="entry name" value="G6P_1-epimerase"/>
</dbReference>
<sequence>MVERANRPSALASTPGLGKQPQVSFSDDNSRVSAELPTGETLEILLYGATVISWKDASGNEKLWLSDATKLDGSKAVRGGIPVVFPVFGTAPDHAQASKLPQHGFARTSRWEFLGKSTSESAPGPPAAADLSVKLDFGLSSANLDTKTKSLWPFAFGLIYSVTLNRESLTTSLVVTNDDDKPFDFQVLLHTYLRVKDIAAVSIKGLEGASYIDKVDNASTKTQASTVTIAGETDRVYTPTTPTSEPVSVVEAGKTTFSIVRDSLGNVVVWNPWTDKAAGLADFAPKDGFKNMVCVEPGAVSGFQTLEPGDAFEGAQTITISPR</sequence>
<dbReference type="PIRSF" id="PIRSF016020">
    <property type="entry name" value="PHexose_mutarotase"/>
    <property type="match status" value="1"/>
</dbReference>
<feature type="region of interest" description="Disordered" evidence="8">
    <location>
        <begin position="1"/>
        <end position="32"/>
    </location>
</feature>
<dbReference type="GO" id="GO:0030246">
    <property type="term" value="F:carbohydrate binding"/>
    <property type="evidence" value="ECO:0007669"/>
    <property type="project" value="UniProtKB-UniRule"/>
</dbReference>
<dbReference type="InterPro" id="IPR011013">
    <property type="entry name" value="Gal_mutarotase_sf_dom"/>
</dbReference>
<evidence type="ECO:0000256" key="4">
    <source>
        <dbReference type="ARBA" id="ARBA00023235"/>
    </source>
</evidence>
<dbReference type="InterPro" id="IPR008183">
    <property type="entry name" value="Aldose_1/G6P_1-epimerase"/>
</dbReference>
<evidence type="ECO:0000256" key="6">
    <source>
        <dbReference type="PIRSR" id="PIRSR016020-1"/>
    </source>
</evidence>
<comment type="function">
    <text evidence="5">Catalyzes the interconversion between the alpha and beta anomers from at least three hexose 6-phosphate sugars (Glc6P, Gal6P, and Man6P).</text>
</comment>
<keyword evidence="4 5" id="KW-0413">Isomerase</keyword>
<dbReference type="SUPFAM" id="SSF74650">
    <property type="entry name" value="Galactose mutarotase-like"/>
    <property type="match status" value="1"/>
</dbReference>
<proteinExistence type="inferred from homology"/>
<reference evidence="9" key="2">
    <citation type="submission" date="2023-06" db="EMBL/GenBank/DDBJ databases">
        <authorList>
            <consortium name="Lawrence Berkeley National Laboratory"/>
            <person name="Haridas S."/>
            <person name="Hensen N."/>
            <person name="Bonometti L."/>
            <person name="Westerberg I."/>
            <person name="Brannstrom I.O."/>
            <person name="Guillou S."/>
            <person name="Cros-Aarteil S."/>
            <person name="Calhoun S."/>
            <person name="Kuo A."/>
            <person name="Mondo S."/>
            <person name="Pangilinan J."/>
            <person name="Riley R."/>
            <person name="LaButti K."/>
            <person name="Andreopoulos B."/>
            <person name="Lipzen A."/>
            <person name="Chen C."/>
            <person name="Yanf M."/>
            <person name="Daum C."/>
            <person name="Ng V."/>
            <person name="Clum A."/>
            <person name="Steindorff A."/>
            <person name="Ohm R."/>
            <person name="Martin F."/>
            <person name="Silar P."/>
            <person name="Natvig D."/>
            <person name="Lalanne C."/>
            <person name="Gautier V."/>
            <person name="Ament-velasquez S.L."/>
            <person name="Kruys A."/>
            <person name="Hutchinson M.I."/>
            <person name="Powell A.J."/>
            <person name="Barry K."/>
            <person name="Miller A.N."/>
            <person name="Grigoriev I.V."/>
            <person name="Debuchy R."/>
            <person name="Gladieux P."/>
            <person name="Thoren M.H."/>
            <person name="Johannesson H."/>
        </authorList>
    </citation>
    <scope>NUCLEOTIDE SEQUENCE</scope>
    <source>
        <strain evidence="9">CBS 232.78</strain>
    </source>
</reference>
<evidence type="ECO:0000256" key="3">
    <source>
        <dbReference type="ARBA" id="ARBA00012083"/>
    </source>
</evidence>
<dbReference type="PANTHER" id="PTHR11122">
    <property type="entry name" value="APOSPORY-ASSOCIATED PROTEIN C-RELATED"/>
    <property type="match status" value="1"/>
</dbReference>
<dbReference type="Pfam" id="PF01263">
    <property type="entry name" value="Aldose_epim"/>
    <property type="match status" value="1"/>
</dbReference>
<accession>A0AAE0U7D7</accession>
<reference evidence="9" key="1">
    <citation type="journal article" date="2023" name="Mol. Phylogenet. Evol.">
        <title>Genome-scale phylogeny and comparative genomics of the fungal order Sordariales.</title>
        <authorList>
            <person name="Hensen N."/>
            <person name="Bonometti L."/>
            <person name="Westerberg I."/>
            <person name="Brannstrom I.O."/>
            <person name="Guillou S."/>
            <person name="Cros-Aarteil S."/>
            <person name="Calhoun S."/>
            <person name="Haridas S."/>
            <person name="Kuo A."/>
            <person name="Mondo S."/>
            <person name="Pangilinan J."/>
            <person name="Riley R."/>
            <person name="LaButti K."/>
            <person name="Andreopoulos B."/>
            <person name="Lipzen A."/>
            <person name="Chen C."/>
            <person name="Yan M."/>
            <person name="Daum C."/>
            <person name="Ng V."/>
            <person name="Clum A."/>
            <person name="Steindorff A."/>
            <person name="Ohm R.A."/>
            <person name="Martin F."/>
            <person name="Silar P."/>
            <person name="Natvig D.O."/>
            <person name="Lalanne C."/>
            <person name="Gautier V."/>
            <person name="Ament-Velasquez S.L."/>
            <person name="Kruys A."/>
            <person name="Hutchinson M.I."/>
            <person name="Powell A.J."/>
            <person name="Barry K."/>
            <person name="Miller A.N."/>
            <person name="Grigoriev I.V."/>
            <person name="Debuchy R."/>
            <person name="Gladieux P."/>
            <person name="Hiltunen Thoren M."/>
            <person name="Johannesson H."/>
        </authorList>
    </citation>
    <scope>NUCLEOTIDE SEQUENCE</scope>
    <source>
        <strain evidence="9">CBS 232.78</strain>
    </source>
</reference>
<dbReference type="EC" id="5.1.3.15" evidence="3 5"/>